<organism evidence="4 5">
    <name type="scientific">Pristionchus mayeri</name>
    <dbReference type="NCBI Taxonomy" id="1317129"/>
    <lineage>
        <taxon>Eukaryota</taxon>
        <taxon>Metazoa</taxon>
        <taxon>Ecdysozoa</taxon>
        <taxon>Nematoda</taxon>
        <taxon>Chromadorea</taxon>
        <taxon>Rhabditida</taxon>
        <taxon>Rhabditina</taxon>
        <taxon>Diplogasteromorpha</taxon>
        <taxon>Diplogasteroidea</taxon>
        <taxon>Neodiplogasteridae</taxon>
        <taxon>Pristionchus</taxon>
    </lineage>
</organism>
<evidence type="ECO:0000256" key="1">
    <source>
        <dbReference type="ARBA" id="ARBA00023157"/>
    </source>
</evidence>
<dbReference type="EMBL" id="BTRK01000003">
    <property type="protein sequence ID" value="GMR41411.1"/>
    <property type="molecule type" value="Genomic_DNA"/>
</dbReference>
<comment type="caution">
    <text evidence="2">Lacks conserved residue(s) required for the propagation of feature annotation.</text>
</comment>
<dbReference type="Gene3D" id="2.10.70.10">
    <property type="entry name" value="Complement Module, domain 1"/>
    <property type="match status" value="1"/>
</dbReference>
<reference evidence="5" key="1">
    <citation type="submission" date="2022-10" db="EMBL/GenBank/DDBJ databases">
        <title>Genome assembly of Pristionchus species.</title>
        <authorList>
            <person name="Yoshida K."/>
            <person name="Sommer R.J."/>
        </authorList>
    </citation>
    <scope>NUCLEOTIDE SEQUENCE [LARGE SCALE GENOMIC DNA]</scope>
    <source>
        <strain evidence="5">RS5460</strain>
    </source>
</reference>
<dbReference type="SUPFAM" id="SSF57535">
    <property type="entry name" value="Complement control module/SCR domain"/>
    <property type="match status" value="1"/>
</dbReference>
<keyword evidence="1" id="KW-1015">Disulfide bond</keyword>
<accession>A0AAN4ZLW6</accession>
<feature type="domain" description="Sushi" evidence="3">
    <location>
        <begin position="21"/>
        <end position="78"/>
    </location>
</feature>
<proteinExistence type="predicted"/>
<sequence length="155" mass="16934">LHDASRAARLIASEQAIESAFQCSLPNDLQHVVIVRSSGHSVGEKISWKCNSGFAPLGDQESECMKGIGWTPPINCTQLGCGEPDQVNLTSVNGTFQGDRAIYATYSSLVNSELTRVAVCDNGKWVYMNDELNSMCVATSFKFGRFTRDKYSLGE</sequence>
<evidence type="ECO:0000313" key="5">
    <source>
        <dbReference type="Proteomes" id="UP001328107"/>
    </source>
</evidence>
<name>A0AAN4ZLW6_9BILA</name>
<dbReference type="SMART" id="SM00032">
    <property type="entry name" value="CCP"/>
    <property type="match status" value="1"/>
</dbReference>
<dbReference type="InterPro" id="IPR035976">
    <property type="entry name" value="Sushi/SCR/CCP_sf"/>
</dbReference>
<dbReference type="PROSITE" id="PS50923">
    <property type="entry name" value="SUSHI"/>
    <property type="match status" value="1"/>
</dbReference>
<gene>
    <name evidence="4" type="ORF">PMAYCL1PPCAC_11606</name>
</gene>
<dbReference type="Pfam" id="PF00084">
    <property type="entry name" value="Sushi"/>
    <property type="match status" value="1"/>
</dbReference>
<keyword evidence="5" id="KW-1185">Reference proteome</keyword>
<dbReference type="Proteomes" id="UP001328107">
    <property type="component" value="Unassembled WGS sequence"/>
</dbReference>
<protein>
    <recommendedName>
        <fullName evidence="3">Sushi domain-containing protein</fullName>
    </recommendedName>
</protein>
<dbReference type="AlphaFoldDB" id="A0AAN4ZLW6"/>
<evidence type="ECO:0000313" key="4">
    <source>
        <dbReference type="EMBL" id="GMR41411.1"/>
    </source>
</evidence>
<evidence type="ECO:0000256" key="2">
    <source>
        <dbReference type="PROSITE-ProRule" id="PRU00302"/>
    </source>
</evidence>
<feature type="non-terminal residue" evidence="4">
    <location>
        <position position="155"/>
    </location>
</feature>
<dbReference type="CDD" id="cd00033">
    <property type="entry name" value="CCP"/>
    <property type="match status" value="1"/>
</dbReference>
<feature type="non-terminal residue" evidence="4">
    <location>
        <position position="1"/>
    </location>
</feature>
<comment type="caution">
    <text evidence="4">The sequence shown here is derived from an EMBL/GenBank/DDBJ whole genome shotgun (WGS) entry which is preliminary data.</text>
</comment>
<keyword evidence="2" id="KW-0768">Sushi</keyword>
<evidence type="ECO:0000259" key="3">
    <source>
        <dbReference type="PROSITE" id="PS50923"/>
    </source>
</evidence>
<dbReference type="InterPro" id="IPR000436">
    <property type="entry name" value="Sushi_SCR_CCP_dom"/>
</dbReference>